<protein>
    <submittedName>
        <fullName evidence="1">Uncharacterized protein</fullName>
    </submittedName>
</protein>
<accession>A0A2P4NZ33</accession>
<reference evidence="1 2" key="1">
    <citation type="journal article" date="2013" name="Proc. Natl. Acad. Sci. U.S.A.">
        <title>Genome of an arbuscular mycorrhizal fungus provides insight into the oldest plant symbiosis.</title>
        <authorList>
            <person name="Tisserant E."/>
            <person name="Malbreil M."/>
            <person name="Kuo A."/>
            <person name="Kohler A."/>
            <person name="Symeonidi A."/>
            <person name="Balestrini R."/>
            <person name="Charron P."/>
            <person name="Duensing N."/>
            <person name="Frei Dit Frey N."/>
            <person name="Gianinazzi-Pearson V."/>
            <person name="Gilbert L.B."/>
            <person name="Handa Y."/>
            <person name="Herr J.R."/>
            <person name="Hijri M."/>
            <person name="Koul R."/>
            <person name="Kawaguchi M."/>
            <person name="Krajinski F."/>
            <person name="Lammers P.J."/>
            <person name="Masclaux F.G."/>
            <person name="Murat C."/>
            <person name="Morin E."/>
            <person name="Ndikumana S."/>
            <person name="Pagni M."/>
            <person name="Petitpierre D."/>
            <person name="Requena N."/>
            <person name="Rosikiewicz P."/>
            <person name="Riley R."/>
            <person name="Saito K."/>
            <person name="San Clemente H."/>
            <person name="Shapiro H."/>
            <person name="van Tuinen D."/>
            <person name="Becard G."/>
            <person name="Bonfante P."/>
            <person name="Paszkowski U."/>
            <person name="Shachar-Hill Y.Y."/>
            <person name="Tuskan G.A."/>
            <person name="Young P.W."/>
            <person name="Sanders I.R."/>
            <person name="Henrissat B."/>
            <person name="Rensing S.A."/>
            <person name="Grigoriev I.V."/>
            <person name="Corradi N."/>
            <person name="Roux C."/>
            <person name="Martin F."/>
        </authorList>
    </citation>
    <scope>NUCLEOTIDE SEQUENCE [LARGE SCALE GENOMIC DNA]</scope>
    <source>
        <strain evidence="1 2">DAOM 197198</strain>
    </source>
</reference>
<dbReference type="Proteomes" id="UP000018888">
    <property type="component" value="Unassembled WGS sequence"/>
</dbReference>
<gene>
    <name evidence="1" type="ORF">GLOIN_2v1885892</name>
</gene>
<evidence type="ECO:0000313" key="2">
    <source>
        <dbReference type="Proteomes" id="UP000018888"/>
    </source>
</evidence>
<name>A0A2P4NZ33_RHIID</name>
<reference evidence="1 2" key="2">
    <citation type="journal article" date="2018" name="New Phytol.">
        <title>High intraspecific genome diversity in the model arbuscular mycorrhizal symbiont Rhizophagus irregularis.</title>
        <authorList>
            <person name="Chen E.C.H."/>
            <person name="Morin E."/>
            <person name="Beaudet D."/>
            <person name="Noel J."/>
            <person name="Yildirir G."/>
            <person name="Ndikumana S."/>
            <person name="Charron P."/>
            <person name="St-Onge C."/>
            <person name="Giorgi J."/>
            <person name="Kruger M."/>
            <person name="Marton T."/>
            <person name="Ropars J."/>
            <person name="Grigoriev I.V."/>
            <person name="Hainaut M."/>
            <person name="Henrissat B."/>
            <person name="Roux C."/>
            <person name="Martin F."/>
            <person name="Corradi N."/>
        </authorList>
    </citation>
    <scope>NUCLEOTIDE SEQUENCE [LARGE SCALE GENOMIC DNA]</scope>
    <source>
        <strain evidence="1 2">DAOM 197198</strain>
    </source>
</reference>
<organism evidence="1 2">
    <name type="scientific">Rhizophagus irregularis (strain DAOM 181602 / DAOM 197198 / MUCL 43194)</name>
    <name type="common">Arbuscular mycorrhizal fungus</name>
    <name type="synonym">Glomus intraradices</name>
    <dbReference type="NCBI Taxonomy" id="747089"/>
    <lineage>
        <taxon>Eukaryota</taxon>
        <taxon>Fungi</taxon>
        <taxon>Fungi incertae sedis</taxon>
        <taxon>Mucoromycota</taxon>
        <taxon>Glomeromycotina</taxon>
        <taxon>Glomeromycetes</taxon>
        <taxon>Glomerales</taxon>
        <taxon>Glomeraceae</taxon>
        <taxon>Rhizophagus</taxon>
    </lineage>
</organism>
<sequence>MMVILLKEMVSYRPVVPIAVNTWFFLSNNQSLNYLDLCDYWCIPAVQLPWENPFSLKDPKNYYYVGVYLYNLKNWVSDVKKFPLLAVYIRYSRDDFMMVILLKEMVSYRPVVPIAVNTWFFLSNNQSLNYLDLCDYWCIPAVQLPWENPFSLKDPKNYYYVGVYLYNLSDDRYKNAIKGIWN</sequence>
<dbReference type="EMBL" id="AUPC02000540">
    <property type="protein sequence ID" value="POG58348.1"/>
    <property type="molecule type" value="Genomic_DNA"/>
</dbReference>
<dbReference type="VEuPathDB" id="FungiDB:RhiirFUN_016702"/>
<evidence type="ECO:0000313" key="1">
    <source>
        <dbReference type="EMBL" id="POG58348.1"/>
    </source>
</evidence>
<dbReference type="AlphaFoldDB" id="A0A2P4NZ33"/>
<keyword evidence="2" id="KW-1185">Reference proteome</keyword>
<proteinExistence type="predicted"/>
<comment type="caution">
    <text evidence="1">The sequence shown here is derived from an EMBL/GenBank/DDBJ whole genome shotgun (WGS) entry which is preliminary data.</text>
</comment>